<keyword evidence="3" id="KW-1185">Reference proteome</keyword>
<proteinExistence type="predicted"/>
<organism evidence="2 3">
    <name type="scientific">Caldicellulosiruptor diazotrophicus</name>
    <dbReference type="NCBI Taxonomy" id="2806205"/>
    <lineage>
        <taxon>Bacteria</taxon>
        <taxon>Bacillati</taxon>
        <taxon>Bacillota</taxon>
        <taxon>Bacillota incertae sedis</taxon>
        <taxon>Caldicellulosiruptorales</taxon>
        <taxon>Caldicellulosiruptoraceae</taxon>
        <taxon>Caldicellulosiruptor</taxon>
    </lineage>
</organism>
<dbReference type="InterPro" id="IPR053857">
    <property type="entry name" value="Csx1_CARF"/>
</dbReference>
<sequence length="442" mass="52749">MEIQEENWVLISIIGKGRERRDGARGYEKTRYVFNAKSENEYLTKETAFFGIGLLEYLKDVEKLNIDKFIVVGTDKSAWSELLMVIPPEEQQSESISDLYLKVYEQESAKDEEEGVSEEILKKWEMTLQNFLPILRLHRVKPLDFKVYLDIILKELEPQKKYNVVFDCTHGFRYIPIVFSYALMFSKYLRNIDNIRIFYGAFEMKDYFLHRENYSPAIEVGFVNEAVKLIESMSTFENSGYFSSLLDCIGIKNTEETYFKIEMNRQPWREVEKIIEELGSKKQLSENFYIEEISDYLLKEFSELNRQNRLYLRMFKRAQFFFRRNQYLKALILLYEAIILLFADVYGIKDVMNYDSREESRKKIKTEIHNSKIDPEKNRLIKDKDEAEIYRTLEYVRNAAAHGSEPRTNQNYLLNLKAFNDLFNLASELFEKMLKRKDELKR</sequence>
<dbReference type="EMBL" id="AP024480">
    <property type="protein sequence ID" value="BCS82410.1"/>
    <property type="molecule type" value="Genomic_DNA"/>
</dbReference>
<dbReference type="SUPFAM" id="SSF160980">
    <property type="entry name" value="SSO1389-like"/>
    <property type="match status" value="1"/>
</dbReference>
<protein>
    <submittedName>
        <fullName evidence="2">CRISPR-associated protein</fullName>
    </submittedName>
</protein>
<reference evidence="2 3" key="1">
    <citation type="submission" date="2021-02" db="EMBL/GenBank/DDBJ databases">
        <title>Nitrogen-fixing ability and nitrogen fixation related genes of thermophilic fermentative bacteria in the genus Caldicellulosiruptor.</title>
        <authorList>
            <person name="Chen Y."/>
            <person name="Nishihara A."/>
            <person name="Haruta S."/>
        </authorList>
    </citation>
    <scope>NUCLEOTIDE SEQUENCE [LARGE SCALE GENOMIC DNA]</scope>
    <source>
        <strain evidence="2 3">YA01</strain>
    </source>
</reference>
<evidence type="ECO:0000259" key="1">
    <source>
        <dbReference type="Pfam" id="PF22230"/>
    </source>
</evidence>
<evidence type="ECO:0000313" key="3">
    <source>
        <dbReference type="Proteomes" id="UP000663623"/>
    </source>
</evidence>
<feature type="domain" description="CRISPR system endoribonuclease Csx1 CARF" evidence="1">
    <location>
        <begin position="26"/>
        <end position="183"/>
    </location>
</feature>
<dbReference type="NCBIfam" id="TIGR02549">
    <property type="entry name" value="CRISPR_DxTHG"/>
    <property type="match status" value="1"/>
</dbReference>
<dbReference type="Gene3D" id="3.40.50.10640">
    <property type="entry name" value="SSO1389-like"/>
    <property type="match status" value="1"/>
</dbReference>
<dbReference type="Proteomes" id="UP000663623">
    <property type="component" value="Chromosome"/>
</dbReference>
<dbReference type="Pfam" id="PF22230">
    <property type="entry name" value="Csx1_CARF"/>
    <property type="match status" value="1"/>
</dbReference>
<dbReference type="InterPro" id="IPR013383">
    <property type="entry name" value="CRISPR-assoc_prot_DxTHG_CS"/>
</dbReference>
<gene>
    <name evidence="2" type="ORF">CaldiYA01_23700</name>
</gene>
<name>A0ABM7NQH9_9FIRM</name>
<accession>A0ABM7NQH9</accession>
<dbReference type="NCBIfam" id="TIGR02221">
    <property type="entry name" value="cas_TM1812"/>
    <property type="match status" value="1"/>
</dbReference>
<evidence type="ECO:0000313" key="2">
    <source>
        <dbReference type="EMBL" id="BCS82410.1"/>
    </source>
</evidence>
<dbReference type="RefSeq" id="WP_207179997.1">
    <property type="nucleotide sequence ID" value="NZ_AP024480.1"/>
</dbReference>
<dbReference type="InterPro" id="IPR011742">
    <property type="entry name" value="CRISPR-assoc_prot_TM1812"/>
</dbReference>